<proteinExistence type="predicted"/>
<dbReference type="AlphaFoldDB" id="H3H5G7"/>
<accession>H3H5G7</accession>
<dbReference type="EnsemblProtists" id="Phyra85875">
    <property type="protein sequence ID" value="Phyra85875"/>
    <property type="gene ID" value="Phyra85875"/>
</dbReference>
<sequence>WYIKLLLRCAPRLPLRAARRFSSSTPTPPSSSSYDELSQYVKRVVDRSHQFARYRDHRVFFPSNWTLNNYFQYAQLQLPSKTEIDAVDFLTGAKFACDRVIRSMHSPQLVSFAAGNGPKPSIAYDMEEMFDSTCYERQFLPRVRRLGVGASDLRLTELDFTGVYLDGVHCQRTTRGNLKAEEALRTVVKETMAEKHKMKQRPSVMEVVSDLSAIKEKLNKSKVNESEDDDDVVERLRLDALFYTVQTVETVSSKTAQKVAVKTEVKTTLCFESLVTEPDDVDWRVVRMDKLGRLLSRKEVN</sequence>
<reference evidence="2" key="1">
    <citation type="journal article" date="2006" name="Science">
        <title>Phytophthora genome sequences uncover evolutionary origins and mechanisms of pathogenesis.</title>
        <authorList>
            <person name="Tyler B.M."/>
            <person name="Tripathy S."/>
            <person name="Zhang X."/>
            <person name="Dehal P."/>
            <person name="Jiang R.H."/>
            <person name="Aerts A."/>
            <person name="Arredondo F.D."/>
            <person name="Baxter L."/>
            <person name="Bensasson D."/>
            <person name="Beynon J.L."/>
            <person name="Chapman J."/>
            <person name="Damasceno C.M."/>
            <person name="Dorrance A.E."/>
            <person name="Dou D."/>
            <person name="Dickerman A.W."/>
            <person name="Dubchak I.L."/>
            <person name="Garbelotto M."/>
            <person name="Gijzen M."/>
            <person name="Gordon S.G."/>
            <person name="Govers F."/>
            <person name="Grunwald N.J."/>
            <person name="Huang W."/>
            <person name="Ivors K.L."/>
            <person name="Jones R.W."/>
            <person name="Kamoun S."/>
            <person name="Krampis K."/>
            <person name="Lamour K.H."/>
            <person name="Lee M.K."/>
            <person name="McDonald W.H."/>
            <person name="Medina M."/>
            <person name="Meijer H.J."/>
            <person name="Nordberg E.K."/>
            <person name="Maclean D.J."/>
            <person name="Ospina-Giraldo M.D."/>
            <person name="Morris P.F."/>
            <person name="Phuntumart V."/>
            <person name="Putnam N.H."/>
            <person name="Rash S."/>
            <person name="Rose J.K."/>
            <person name="Sakihama Y."/>
            <person name="Salamov A.A."/>
            <person name="Savidor A."/>
            <person name="Scheuring C.F."/>
            <person name="Smith B.M."/>
            <person name="Sobral B.W."/>
            <person name="Terry A."/>
            <person name="Torto-Alalibo T.A."/>
            <person name="Win J."/>
            <person name="Xu Z."/>
            <person name="Zhang H."/>
            <person name="Grigoriev I.V."/>
            <person name="Rokhsar D.S."/>
            <person name="Boore J.L."/>
        </authorList>
    </citation>
    <scope>NUCLEOTIDE SEQUENCE [LARGE SCALE GENOMIC DNA]</scope>
    <source>
        <strain evidence="2">Pr102</strain>
    </source>
</reference>
<dbReference type="Proteomes" id="UP000005238">
    <property type="component" value="Unassembled WGS sequence"/>
</dbReference>
<organism evidence="1 2">
    <name type="scientific">Phytophthora ramorum</name>
    <name type="common">Sudden oak death agent</name>
    <dbReference type="NCBI Taxonomy" id="164328"/>
    <lineage>
        <taxon>Eukaryota</taxon>
        <taxon>Sar</taxon>
        <taxon>Stramenopiles</taxon>
        <taxon>Oomycota</taxon>
        <taxon>Peronosporomycetes</taxon>
        <taxon>Peronosporales</taxon>
        <taxon>Peronosporaceae</taxon>
        <taxon>Phytophthora</taxon>
    </lineage>
</organism>
<protein>
    <submittedName>
        <fullName evidence="1">Uncharacterized protein</fullName>
    </submittedName>
</protein>
<dbReference type="InParanoid" id="H3H5G7"/>
<keyword evidence="2" id="KW-1185">Reference proteome</keyword>
<dbReference type="OMA" id="ADEMEQM"/>
<dbReference type="VEuPathDB" id="FungiDB:KRP22_13671"/>
<dbReference type="VEuPathDB" id="FungiDB:KRP23_9673"/>
<dbReference type="eggNOG" id="ENOG502RDED">
    <property type="taxonomic scope" value="Eukaryota"/>
</dbReference>
<evidence type="ECO:0000313" key="1">
    <source>
        <dbReference type="EnsemblProtists" id="Phyra85875"/>
    </source>
</evidence>
<name>H3H5G7_PHYRM</name>
<dbReference type="EMBL" id="DS566332">
    <property type="status" value="NOT_ANNOTATED_CDS"/>
    <property type="molecule type" value="Genomic_DNA"/>
</dbReference>
<evidence type="ECO:0000313" key="2">
    <source>
        <dbReference type="Proteomes" id="UP000005238"/>
    </source>
</evidence>
<reference evidence="1" key="2">
    <citation type="submission" date="2015-06" db="UniProtKB">
        <authorList>
            <consortium name="EnsemblProtists"/>
        </authorList>
    </citation>
    <scope>IDENTIFICATION</scope>
    <source>
        <strain evidence="1">Pr102</strain>
    </source>
</reference>
<dbReference type="HOGENOM" id="CLU_069951_0_0_1"/>